<comment type="caution">
    <text evidence="4">The sequence shown here is derived from an EMBL/GenBank/DDBJ whole genome shotgun (WGS) entry which is preliminary data.</text>
</comment>
<keyword evidence="2" id="KW-0732">Signal</keyword>
<dbReference type="PANTHER" id="PTHR46252">
    <property type="entry name" value="BRORIN FAMILY MEMBER"/>
    <property type="match status" value="1"/>
</dbReference>
<dbReference type="Gene3D" id="6.20.200.20">
    <property type="match status" value="1"/>
</dbReference>
<dbReference type="PROSITE" id="PS50184">
    <property type="entry name" value="VWFC_2"/>
    <property type="match status" value="1"/>
</dbReference>
<dbReference type="PANTHER" id="PTHR46252:SF3">
    <property type="entry name" value="KIELIN_CHORDIN-LIKE PROTEIN"/>
    <property type="match status" value="1"/>
</dbReference>
<proteinExistence type="predicted"/>
<dbReference type="PROSITE" id="PS01208">
    <property type="entry name" value="VWFC_1"/>
    <property type="match status" value="1"/>
</dbReference>
<evidence type="ECO:0000256" key="2">
    <source>
        <dbReference type="SAM" id="SignalP"/>
    </source>
</evidence>
<dbReference type="GO" id="GO:0005615">
    <property type="term" value="C:extracellular space"/>
    <property type="evidence" value="ECO:0007669"/>
    <property type="project" value="TreeGrafter"/>
</dbReference>
<dbReference type="GO" id="GO:0030514">
    <property type="term" value="P:negative regulation of BMP signaling pathway"/>
    <property type="evidence" value="ECO:0007669"/>
    <property type="project" value="TreeGrafter"/>
</dbReference>
<accession>A0AAN9BRG4</accession>
<feature type="domain" description="VWFC" evidence="3">
    <location>
        <begin position="177"/>
        <end position="239"/>
    </location>
</feature>
<dbReference type="GO" id="GO:0045202">
    <property type="term" value="C:synapse"/>
    <property type="evidence" value="ECO:0007669"/>
    <property type="project" value="UniProtKB-SubCell"/>
</dbReference>
<reference evidence="4 5" key="1">
    <citation type="submission" date="2024-02" db="EMBL/GenBank/DDBJ databases">
        <title>Chromosome-scale genome assembly of the rough periwinkle Littorina saxatilis.</title>
        <authorList>
            <person name="De Jode A."/>
            <person name="Faria R."/>
            <person name="Formenti G."/>
            <person name="Sims Y."/>
            <person name="Smith T.P."/>
            <person name="Tracey A."/>
            <person name="Wood J.M.D."/>
            <person name="Zagrodzka Z.B."/>
            <person name="Johannesson K."/>
            <person name="Butlin R.K."/>
            <person name="Leder E.H."/>
        </authorList>
    </citation>
    <scope>NUCLEOTIDE SEQUENCE [LARGE SCALE GENOMIC DNA]</scope>
    <source>
        <strain evidence="4">Snail1</strain>
        <tissue evidence="4">Muscle</tissue>
    </source>
</reference>
<evidence type="ECO:0000313" key="5">
    <source>
        <dbReference type="Proteomes" id="UP001374579"/>
    </source>
</evidence>
<dbReference type="InterPro" id="IPR042979">
    <property type="entry name" value="VWC2/VWC2L"/>
</dbReference>
<dbReference type="AlphaFoldDB" id="A0AAN9BRG4"/>
<dbReference type="EMBL" id="JBAMIC010000003">
    <property type="protein sequence ID" value="KAK7110128.1"/>
    <property type="molecule type" value="Genomic_DNA"/>
</dbReference>
<feature type="compositionally biased region" description="Pro residues" evidence="1">
    <location>
        <begin position="35"/>
        <end position="52"/>
    </location>
</feature>
<dbReference type="InterPro" id="IPR001007">
    <property type="entry name" value="VWF_dom"/>
</dbReference>
<evidence type="ECO:0000259" key="3">
    <source>
        <dbReference type="PROSITE" id="PS50184"/>
    </source>
</evidence>
<dbReference type="SUPFAM" id="SSF57603">
    <property type="entry name" value="FnI-like domain"/>
    <property type="match status" value="1"/>
</dbReference>
<dbReference type="Pfam" id="PF23334">
    <property type="entry name" value="VWC2L_2nd"/>
    <property type="match status" value="2"/>
</dbReference>
<organism evidence="4 5">
    <name type="scientific">Littorina saxatilis</name>
    <dbReference type="NCBI Taxonomy" id="31220"/>
    <lineage>
        <taxon>Eukaryota</taxon>
        <taxon>Metazoa</taxon>
        <taxon>Spiralia</taxon>
        <taxon>Lophotrochozoa</taxon>
        <taxon>Mollusca</taxon>
        <taxon>Gastropoda</taxon>
        <taxon>Caenogastropoda</taxon>
        <taxon>Littorinimorpha</taxon>
        <taxon>Littorinoidea</taxon>
        <taxon>Littorinidae</taxon>
        <taxon>Littorina</taxon>
    </lineage>
</organism>
<keyword evidence="5" id="KW-1185">Reference proteome</keyword>
<protein>
    <recommendedName>
        <fullName evidence="3">VWFC domain-containing protein</fullName>
    </recommendedName>
</protein>
<evidence type="ECO:0000313" key="4">
    <source>
        <dbReference type="EMBL" id="KAK7110128.1"/>
    </source>
</evidence>
<evidence type="ECO:0000256" key="1">
    <source>
        <dbReference type="SAM" id="MobiDB-lite"/>
    </source>
</evidence>
<dbReference type="GO" id="GO:0032281">
    <property type="term" value="C:AMPA glutamate receptor complex"/>
    <property type="evidence" value="ECO:0007669"/>
    <property type="project" value="TreeGrafter"/>
</dbReference>
<gene>
    <name evidence="4" type="ORF">V1264_014054</name>
</gene>
<feature type="signal peptide" evidence="2">
    <location>
        <begin position="1"/>
        <end position="23"/>
    </location>
</feature>
<feature type="chain" id="PRO_5043052018" description="VWFC domain-containing protein" evidence="2">
    <location>
        <begin position="24"/>
        <end position="239"/>
    </location>
</feature>
<dbReference type="Proteomes" id="UP001374579">
    <property type="component" value="Unassembled WGS sequence"/>
</dbReference>
<sequence>MTSFRCTVALVVVMAAAALQASAMSPMRTTMPTPATTPPPPPPPTTTPPPPTTARACVMGDGSPFQGDIEPGQFQESSDGCTGCYCDESSMIVYCFSASCAPPLCHDSVKKPGVCCDECPNGPNCKTPGGILLRDGQSVIENNMYCMCSTLYGMQYSSEGPQALCNPLFSPTTPPPSGCAFTNGTVVAGTKPGDDLQLDPCTTCFCTDGYVLQCVDEACPAPECSDYFTPQGQCCPRCP</sequence>
<feature type="region of interest" description="Disordered" evidence="1">
    <location>
        <begin position="27"/>
        <end position="53"/>
    </location>
</feature>
<name>A0AAN9BRG4_9CAEN</name>
<dbReference type="SMART" id="SM00214">
    <property type="entry name" value="VWC"/>
    <property type="match status" value="2"/>
</dbReference>